<sequence length="222" mass="23806">MQTVQGIATAAAPLLASANAVRRLVTKGKLAEIVGVTPGRISQYLREGKIYGDAIVGEGRNASIDVDLACSQLGVTLDAAQLAAQGRPVPTGYRSPGSGEGSDTPIPLNDAQHRYQQARADQAEIALRRAKREEEEERGVYIRTEDAKREWTRTLTEILVSLEETMPKMADALAAALHIDPKAATVILRGELRAWRESVASNARAAAANQPEVLEEDDPAGD</sequence>
<evidence type="ECO:0000256" key="1">
    <source>
        <dbReference type="SAM" id="MobiDB-lite"/>
    </source>
</evidence>
<keyword evidence="3" id="KW-1185">Reference proteome</keyword>
<feature type="region of interest" description="Disordered" evidence="1">
    <location>
        <begin position="200"/>
        <end position="222"/>
    </location>
</feature>
<feature type="region of interest" description="Disordered" evidence="1">
    <location>
        <begin position="87"/>
        <end position="108"/>
    </location>
</feature>
<feature type="compositionally biased region" description="Acidic residues" evidence="1">
    <location>
        <begin position="213"/>
        <end position="222"/>
    </location>
</feature>
<evidence type="ECO:0000313" key="3">
    <source>
        <dbReference type="Proteomes" id="UP001279642"/>
    </source>
</evidence>
<protein>
    <submittedName>
        <fullName evidence="2">Uncharacterized protein</fullName>
    </submittedName>
</protein>
<dbReference type="EMBL" id="JAXCLW010000001">
    <property type="protein sequence ID" value="MDY0882294.1"/>
    <property type="molecule type" value="Genomic_DNA"/>
</dbReference>
<dbReference type="Proteomes" id="UP001279642">
    <property type="component" value="Unassembled WGS sequence"/>
</dbReference>
<organism evidence="2 3">
    <name type="scientific">Dongia soli</name>
    <dbReference type="NCBI Taxonomy" id="600628"/>
    <lineage>
        <taxon>Bacteria</taxon>
        <taxon>Pseudomonadati</taxon>
        <taxon>Pseudomonadota</taxon>
        <taxon>Alphaproteobacteria</taxon>
        <taxon>Rhodospirillales</taxon>
        <taxon>Dongiaceae</taxon>
        <taxon>Dongia</taxon>
    </lineage>
</organism>
<evidence type="ECO:0000313" key="2">
    <source>
        <dbReference type="EMBL" id="MDY0882294.1"/>
    </source>
</evidence>
<reference evidence="2 3" key="1">
    <citation type="journal article" date="2016" name="Antonie Van Leeuwenhoek">
        <title>Dongia soli sp. nov., isolated from soil from Dokdo, Korea.</title>
        <authorList>
            <person name="Kim D.U."/>
            <person name="Lee H."/>
            <person name="Kim H."/>
            <person name="Kim S.G."/>
            <person name="Ka J.O."/>
        </authorList>
    </citation>
    <scope>NUCLEOTIDE SEQUENCE [LARGE SCALE GENOMIC DNA]</scope>
    <source>
        <strain evidence="2 3">D78</strain>
    </source>
</reference>
<gene>
    <name evidence="2" type="ORF">SMD27_05540</name>
</gene>
<name>A0ABU5E941_9PROT</name>
<comment type="caution">
    <text evidence="2">The sequence shown here is derived from an EMBL/GenBank/DDBJ whole genome shotgun (WGS) entry which is preliminary data.</text>
</comment>
<dbReference type="RefSeq" id="WP_379991135.1">
    <property type="nucleotide sequence ID" value="NZ_JBHSMB010000010.1"/>
</dbReference>
<proteinExistence type="predicted"/>
<feature type="compositionally biased region" description="Low complexity" evidence="1">
    <location>
        <begin position="200"/>
        <end position="209"/>
    </location>
</feature>
<accession>A0ABU5E941</accession>